<sequence>TDSGGSWRLIFGKGTKLTIESSK</sequence>
<accession>A0A3B4ZUQ6</accession>
<organism evidence="1">
    <name type="scientific">Stegastes partitus</name>
    <name type="common">bicolor damselfish</name>
    <dbReference type="NCBI Taxonomy" id="144197"/>
    <lineage>
        <taxon>Eukaryota</taxon>
        <taxon>Metazoa</taxon>
        <taxon>Chordata</taxon>
        <taxon>Craniata</taxon>
        <taxon>Vertebrata</taxon>
        <taxon>Euteleostomi</taxon>
        <taxon>Actinopterygii</taxon>
        <taxon>Neopterygii</taxon>
        <taxon>Teleostei</taxon>
        <taxon>Neoteleostei</taxon>
        <taxon>Acanthomorphata</taxon>
        <taxon>Ovalentaria</taxon>
        <taxon>Pomacentridae</taxon>
        <taxon>Stegastes</taxon>
    </lineage>
</organism>
<dbReference type="AlphaFoldDB" id="A0A3B4ZUQ6"/>
<proteinExistence type="predicted"/>
<reference evidence="1" key="1">
    <citation type="submission" date="2023-09" db="UniProtKB">
        <authorList>
            <consortium name="Ensembl"/>
        </authorList>
    </citation>
    <scope>IDENTIFICATION</scope>
</reference>
<protein>
    <submittedName>
        <fullName evidence="1">Uncharacterized protein</fullName>
    </submittedName>
</protein>
<name>A0A3B4ZUQ6_9TELE</name>
<dbReference type="Ensembl" id="ENSSPAT00000010070.1">
    <property type="protein sequence ID" value="ENSSPAP00000009894.1"/>
    <property type="gene ID" value="ENSSPAG00000007544.1"/>
</dbReference>
<evidence type="ECO:0000313" key="1">
    <source>
        <dbReference type="Ensembl" id="ENSSPAP00000009894.1"/>
    </source>
</evidence>